<organism evidence="2 3">
    <name type="scientific">Lentzea flaviverrucosa</name>
    <dbReference type="NCBI Taxonomy" id="200379"/>
    <lineage>
        <taxon>Bacteria</taxon>
        <taxon>Bacillati</taxon>
        <taxon>Actinomycetota</taxon>
        <taxon>Actinomycetes</taxon>
        <taxon>Pseudonocardiales</taxon>
        <taxon>Pseudonocardiaceae</taxon>
        <taxon>Lentzea</taxon>
    </lineage>
</organism>
<sequence>MTPEHSPVVPAPAVPPLPPLPEQRRPDSQPVSQVDWFRSAPNGGTVFVSPED</sequence>
<dbReference type="Proteomes" id="UP000199028">
    <property type="component" value="Unassembled WGS sequence"/>
</dbReference>
<dbReference type="AlphaFoldDB" id="A0A1H9VNP9"/>
<gene>
    <name evidence="2" type="ORF">SAMN05216195_110197</name>
</gene>
<dbReference type="RefSeq" id="WP_170176428.1">
    <property type="nucleotide sequence ID" value="NZ_FOFT01000010.1"/>
</dbReference>
<name>A0A1H9VNP9_9PSEU</name>
<evidence type="ECO:0000313" key="2">
    <source>
        <dbReference type="EMBL" id="SES23189.1"/>
    </source>
</evidence>
<accession>A0A1H9VNP9</accession>
<keyword evidence="3" id="KW-1185">Reference proteome</keyword>
<proteinExistence type="predicted"/>
<evidence type="ECO:0000256" key="1">
    <source>
        <dbReference type="SAM" id="MobiDB-lite"/>
    </source>
</evidence>
<protein>
    <submittedName>
        <fullName evidence="2">Uncharacterized protein</fullName>
    </submittedName>
</protein>
<feature type="region of interest" description="Disordered" evidence="1">
    <location>
        <begin position="1"/>
        <end position="52"/>
    </location>
</feature>
<reference evidence="3" key="1">
    <citation type="submission" date="2016-10" db="EMBL/GenBank/DDBJ databases">
        <authorList>
            <person name="Varghese N."/>
            <person name="Submissions S."/>
        </authorList>
    </citation>
    <scope>NUCLEOTIDE SEQUENCE [LARGE SCALE GENOMIC DNA]</scope>
    <source>
        <strain evidence="3">CGMCC 4.578</strain>
    </source>
</reference>
<dbReference type="EMBL" id="FOFT01000010">
    <property type="protein sequence ID" value="SES23189.1"/>
    <property type="molecule type" value="Genomic_DNA"/>
</dbReference>
<evidence type="ECO:0000313" key="3">
    <source>
        <dbReference type="Proteomes" id="UP000199028"/>
    </source>
</evidence>
<feature type="compositionally biased region" description="Pro residues" evidence="1">
    <location>
        <begin position="9"/>
        <end position="21"/>
    </location>
</feature>